<sequence length="600" mass="65742">MFGIRSRQVSVNLNHSEAGMQHPKINLRRKSHVDVYNKGESFNVYDTCQHATIARNWPNSKKRFAAAVACINTGCIGLLLGIYAGEVPAIQYAIADFGHYTILGNVVMYLGLAVSILVFWPLPLLHGRKPYIIAAQILALVLQLPQGLAVGGWRDPSTPIYRCLLLSARGLSGIALGLSDINLKTTLLDLFGASLQSRDTSLDPYAAYDVRKHGGGIGLWLGVLAWSTVGPISIGFMVGASIVQNGASVAWAGDFSRVTRGEIKMHLDSTGPYWWGEEVAAGFRICGRMMLQPGFMVLAVYAAWVYAQYSLILMPLGALASKHYKLTPVYVGLCSLALGLGAMLATPFQKGSLFSRARSQGPRTDSLTMQERIQWSSHSVRRGLFMLVLPLSASAYAATSLGPPLLIAVPCIMAGLVGFFTTMATAECYSLIMETFDTTDLQPGMTGQPFRGSVDEQFLTQRTNFSCYPRVSAGFVITQVLSYIFAAAATGFCGRIERREGTLWATVGVAVTLFTLTILLTLVLVRWKKVQMIPDGAENDLEHLRRVGTSWRPVVLGRASGKYRRLSILEMGKMTRFSEIQRRNRLEGRLSGGIRKHVHY</sequence>
<proteinExistence type="predicted"/>
<dbReference type="Proteomes" id="UP001172386">
    <property type="component" value="Unassembled WGS sequence"/>
</dbReference>
<accession>A0ACC3AGX5</accession>
<name>A0ACC3AGX5_9EURO</name>
<evidence type="ECO:0000313" key="1">
    <source>
        <dbReference type="EMBL" id="KAJ9661923.1"/>
    </source>
</evidence>
<evidence type="ECO:0000313" key="2">
    <source>
        <dbReference type="Proteomes" id="UP001172386"/>
    </source>
</evidence>
<keyword evidence="2" id="KW-1185">Reference proteome</keyword>
<reference evidence="1" key="1">
    <citation type="submission" date="2022-10" db="EMBL/GenBank/DDBJ databases">
        <title>Culturing micro-colonial fungi from biological soil crusts in the Mojave desert and describing Neophaeococcomyces mojavensis, and introducing the new genera and species Taxawa tesnikishii.</title>
        <authorList>
            <person name="Kurbessoian T."/>
            <person name="Stajich J.E."/>
        </authorList>
    </citation>
    <scope>NUCLEOTIDE SEQUENCE</scope>
    <source>
        <strain evidence="1">JES_112</strain>
    </source>
</reference>
<gene>
    <name evidence="1" type="ORF">H2198_001675</name>
</gene>
<organism evidence="1 2">
    <name type="scientific">Neophaeococcomyces mojaviensis</name>
    <dbReference type="NCBI Taxonomy" id="3383035"/>
    <lineage>
        <taxon>Eukaryota</taxon>
        <taxon>Fungi</taxon>
        <taxon>Dikarya</taxon>
        <taxon>Ascomycota</taxon>
        <taxon>Pezizomycotina</taxon>
        <taxon>Eurotiomycetes</taxon>
        <taxon>Chaetothyriomycetidae</taxon>
        <taxon>Chaetothyriales</taxon>
        <taxon>Chaetothyriales incertae sedis</taxon>
        <taxon>Neophaeococcomyces</taxon>
    </lineage>
</organism>
<dbReference type="EMBL" id="JAPDRQ010000019">
    <property type="protein sequence ID" value="KAJ9661923.1"/>
    <property type="molecule type" value="Genomic_DNA"/>
</dbReference>
<comment type="caution">
    <text evidence="1">The sequence shown here is derived from an EMBL/GenBank/DDBJ whole genome shotgun (WGS) entry which is preliminary data.</text>
</comment>
<protein>
    <submittedName>
        <fullName evidence="1">Uncharacterized protein</fullName>
    </submittedName>
</protein>